<keyword evidence="1" id="KW-0472">Membrane</keyword>
<keyword evidence="3" id="KW-1185">Reference proteome</keyword>
<accession>A0A372IMV6</accession>
<keyword evidence="1" id="KW-0812">Transmembrane</keyword>
<keyword evidence="1" id="KW-1133">Transmembrane helix</keyword>
<comment type="caution">
    <text evidence="2">The sequence shown here is derived from an EMBL/GenBank/DDBJ whole genome shotgun (WGS) entry which is preliminary data.</text>
</comment>
<sequence>MTRLQLFPPAFVWSVVSFQAGRTRKFFRYSLLIALGAMQFFMLLAAVARPAYGYIDPGSGLLFFQVGGSMLAGAVFMLRAKIRKLLRLKPPESDTISADANATSEAGK</sequence>
<dbReference type="EMBL" id="QVQT01000005">
    <property type="protein sequence ID" value="RFU15913.1"/>
    <property type="molecule type" value="Genomic_DNA"/>
</dbReference>
<name>A0A372IMV6_9BACT</name>
<gene>
    <name evidence="2" type="ORF">D0Y96_15965</name>
</gene>
<dbReference type="AlphaFoldDB" id="A0A372IMV6"/>
<evidence type="ECO:0000256" key="1">
    <source>
        <dbReference type="SAM" id="Phobius"/>
    </source>
</evidence>
<protein>
    <submittedName>
        <fullName evidence="2">Uncharacterized protein</fullName>
    </submittedName>
</protein>
<evidence type="ECO:0000313" key="3">
    <source>
        <dbReference type="Proteomes" id="UP000264702"/>
    </source>
</evidence>
<proteinExistence type="predicted"/>
<feature type="transmembrane region" description="Helical" evidence="1">
    <location>
        <begin position="26"/>
        <end position="48"/>
    </location>
</feature>
<dbReference type="Proteomes" id="UP000264702">
    <property type="component" value="Unassembled WGS sequence"/>
</dbReference>
<organism evidence="2 3">
    <name type="scientific">Paracidobacterium acidisoli</name>
    <dbReference type="NCBI Taxonomy" id="2303751"/>
    <lineage>
        <taxon>Bacteria</taxon>
        <taxon>Pseudomonadati</taxon>
        <taxon>Acidobacteriota</taxon>
        <taxon>Terriglobia</taxon>
        <taxon>Terriglobales</taxon>
        <taxon>Acidobacteriaceae</taxon>
        <taxon>Paracidobacterium</taxon>
    </lineage>
</organism>
<evidence type="ECO:0000313" key="2">
    <source>
        <dbReference type="EMBL" id="RFU15913.1"/>
    </source>
</evidence>
<reference evidence="2 3" key="1">
    <citation type="submission" date="2018-08" db="EMBL/GenBank/DDBJ databases">
        <title>Acidipila sp. 4G-K13, an acidobacterium isolated from forest soil.</title>
        <authorList>
            <person name="Gao Z.-H."/>
            <person name="Qiu L.-H."/>
        </authorList>
    </citation>
    <scope>NUCLEOTIDE SEQUENCE [LARGE SCALE GENOMIC DNA]</scope>
    <source>
        <strain evidence="2 3">4G-K13</strain>
    </source>
</reference>
<feature type="transmembrane region" description="Helical" evidence="1">
    <location>
        <begin position="60"/>
        <end position="78"/>
    </location>
</feature>